<dbReference type="InterPro" id="IPR001584">
    <property type="entry name" value="Integrase_cat-core"/>
</dbReference>
<evidence type="ECO:0000256" key="1">
    <source>
        <dbReference type="ARBA" id="ARBA00009277"/>
    </source>
</evidence>
<dbReference type="Proteomes" id="UP000001660">
    <property type="component" value="Chromosome"/>
</dbReference>
<dbReference type="SUPFAM" id="SSF53098">
    <property type="entry name" value="Ribonuclease H-like"/>
    <property type="match status" value="1"/>
</dbReference>
<dbReference type="EMBL" id="FP929003">
    <property type="protein sequence ID" value="CBK42542.1"/>
    <property type="molecule type" value="Genomic_DNA"/>
</dbReference>
<dbReference type="HOGENOM" id="CLU_020626_1_1_0"/>
<accession>D8PH05</accession>
<comment type="similarity">
    <text evidence="1">Belongs to the transposase IS21/IS408/IS1162 family.</text>
</comment>
<dbReference type="Gene3D" id="3.30.420.10">
    <property type="entry name" value="Ribonuclease H-like superfamily/Ribonuclease H"/>
    <property type="match status" value="1"/>
</dbReference>
<evidence type="ECO:0000313" key="4">
    <source>
        <dbReference type="Proteomes" id="UP000001660"/>
    </source>
</evidence>
<evidence type="ECO:0000259" key="2">
    <source>
        <dbReference type="PROSITE" id="PS50994"/>
    </source>
</evidence>
<keyword evidence="4" id="KW-1185">Reference proteome</keyword>
<dbReference type="Pfam" id="PF22483">
    <property type="entry name" value="Mu-transpos_C_2"/>
    <property type="match status" value="1"/>
</dbReference>
<feature type="domain" description="Integrase catalytic" evidence="2">
    <location>
        <begin position="113"/>
        <end position="286"/>
    </location>
</feature>
<dbReference type="AlphaFoldDB" id="D8PH05"/>
<dbReference type="KEGG" id="nde:NIDE2837"/>
<dbReference type="GO" id="GO:0015074">
    <property type="term" value="P:DNA integration"/>
    <property type="evidence" value="ECO:0007669"/>
    <property type="project" value="InterPro"/>
</dbReference>
<gene>
    <name evidence="3" type="ORF">NIDE2837</name>
</gene>
<protein>
    <submittedName>
        <fullName evidence="3">Putative Transposase for insertion sequence element IS21</fullName>
    </submittedName>
</protein>
<dbReference type="STRING" id="330214.NIDE2837"/>
<dbReference type="GO" id="GO:0003676">
    <property type="term" value="F:nucleic acid binding"/>
    <property type="evidence" value="ECO:0007669"/>
    <property type="project" value="InterPro"/>
</dbReference>
<proteinExistence type="inferred from homology"/>
<dbReference type="PROSITE" id="PS50994">
    <property type="entry name" value="INTEGRASE"/>
    <property type="match status" value="1"/>
</dbReference>
<dbReference type="PANTHER" id="PTHR35004">
    <property type="entry name" value="TRANSPOSASE RV3428C-RELATED"/>
    <property type="match status" value="1"/>
</dbReference>
<name>D8PH05_9BACT</name>
<dbReference type="InterPro" id="IPR054353">
    <property type="entry name" value="IstA-like_C"/>
</dbReference>
<dbReference type="InterPro" id="IPR012337">
    <property type="entry name" value="RNaseH-like_sf"/>
</dbReference>
<dbReference type="InterPro" id="IPR036397">
    <property type="entry name" value="RNaseH_sf"/>
</dbReference>
<dbReference type="Pfam" id="PF00665">
    <property type="entry name" value="rve"/>
    <property type="match status" value="1"/>
</dbReference>
<reference evidence="3 4" key="1">
    <citation type="journal article" date="2010" name="Proc. Natl. Acad. Sci. U.S.A.">
        <title>A Nitrospira metagenome illuminates the physiology and evolution of globally important nitrite-oxidizing bacteria.</title>
        <authorList>
            <person name="Lucker S."/>
            <person name="Wagner M."/>
            <person name="Maixner F."/>
            <person name="Pelletier E."/>
            <person name="Koch H."/>
            <person name="Vacherie B."/>
            <person name="Rattei T."/>
            <person name="Sinninghe Damste J."/>
            <person name="Spieck E."/>
            <person name="Le Paslier D."/>
            <person name="Daims H."/>
        </authorList>
    </citation>
    <scope>NUCLEOTIDE SEQUENCE [LARGE SCALE GENOMIC DNA]</scope>
</reference>
<sequence>MLREDGVREVLARLQRGEHIKALARDLGVARNIVKRWQRLGDWRPRPPAHRPCQIDPYRRFLERRGPEVNWNGRVLHRELQALGFAGTYQQVQRAMQPLRADRAWATVATVRFETNPGQQAQVDFGQTHLWIGERLEVIHIFVFTLGYSRRLWTSAYPHERLSALLDGHEWAFQHFGGVPVECLYDNPRTLVLGRREGRVLWHPVWEDFARRYGFTPRACQPYWAQTKGKVESGVKYVKRNALAGRHFGSWEALNAWLQEWAVTVADQRVHGTARERPIDPFARETLTPLGQRPPYHHERVRLRRVPTDALVAIAAARYSVPVEYVGTTVHVQETSHHYEIFHGGMCIVRHAKTTRHAVVVDRAHYRGLLCAGESAATPRPPQWDPGYGDLGEVMVRDLALYAAVAEPGGAA</sequence>
<dbReference type="NCBIfam" id="NF033546">
    <property type="entry name" value="transpos_IS21"/>
    <property type="match status" value="1"/>
</dbReference>
<dbReference type="eggNOG" id="COG4584">
    <property type="taxonomic scope" value="Bacteria"/>
</dbReference>
<organism evidence="3 4">
    <name type="scientific">Nitrospira defluvii</name>
    <dbReference type="NCBI Taxonomy" id="330214"/>
    <lineage>
        <taxon>Bacteria</taxon>
        <taxon>Pseudomonadati</taxon>
        <taxon>Nitrospirota</taxon>
        <taxon>Nitrospiria</taxon>
        <taxon>Nitrospirales</taxon>
        <taxon>Nitrospiraceae</taxon>
        <taxon>Nitrospira</taxon>
    </lineage>
</organism>
<dbReference type="PANTHER" id="PTHR35004:SF7">
    <property type="entry name" value="INTEGRASE PROTEIN"/>
    <property type="match status" value="1"/>
</dbReference>
<evidence type="ECO:0000313" key="3">
    <source>
        <dbReference type="EMBL" id="CBK42542.1"/>
    </source>
</evidence>